<dbReference type="Proteomes" id="UP000481043">
    <property type="component" value="Unassembled WGS sequence"/>
</dbReference>
<name>A0A6M0QFI2_9BACI</name>
<gene>
    <name evidence="2" type="ORF">G4D63_20935</name>
</gene>
<keyword evidence="1" id="KW-0472">Membrane</keyword>
<protein>
    <submittedName>
        <fullName evidence="2">DUF1700 domain-containing protein</fullName>
    </submittedName>
</protein>
<feature type="transmembrane region" description="Helical" evidence="1">
    <location>
        <begin position="105"/>
        <end position="131"/>
    </location>
</feature>
<evidence type="ECO:0000313" key="2">
    <source>
        <dbReference type="EMBL" id="NEY74168.1"/>
    </source>
</evidence>
<proteinExistence type="predicted"/>
<keyword evidence="1" id="KW-0812">Transmembrane</keyword>
<feature type="transmembrane region" description="Helical" evidence="1">
    <location>
        <begin position="79"/>
        <end position="98"/>
    </location>
</feature>
<keyword evidence="3" id="KW-1185">Reference proteome</keyword>
<dbReference type="RefSeq" id="WP_163182033.1">
    <property type="nucleotide sequence ID" value="NZ_JAAIWM010000015.1"/>
</dbReference>
<dbReference type="Pfam" id="PF22564">
    <property type="entry name" value="HAAS"/>
    <property type="match status" value="1"/>
</dbReference>
<keyword evidence="1" id="KW-1133">Transmembrane helix</keyword>
<dbReference type="AlphaFoldDB" id="A0A6M0QFI2"/>
<organism evidence="2 3">
    <name type="scientific">Bacillus mesophilus</name>
    <dbReference type="NCBI Taxonomy" id="1808955"/>
    <lineage>
        <taxon>Bacteria</taxon>
        <taxon>Bacillati</taxon>
        <taxon>Bacillota</taxon>
        <taxon>Bacilli</taxon>
        <taxon>Bacillales</taxon>
        <taxon>Bacillaceae</taxon>
        <taxon>Bacillus</taxon>
    </lineage>
</organism>
<evidence type="ECO:0000256" key="1">
    <source>
        <dbReference type="SAM" id="Phobius"/>
    </source>
</evidence>
<evidence type="ECO:0000313" key="3">
    <source>
        <dbReference type="Proteomes" id="UP000481043"/>
    </source>
</evidence>
<dbReference type="EMBL" id="JAAIWM010000015">
    <property type="protein sequence ID" value="NEY74168.1"/>
    <property type="molecule type" value="Genomic_DNA"/>
</dbReference>
<comment type="caution">
    <text evidence="2">The sequence shown here is derived from an EMBL/GenBank/DDBJ whole genome shotgun (WGS) entry which is preliminary data.</text>
</comment>
<sequence>MEKNNFFLKRLNDLLINVPEQDRKEMLYDFEEHFSIGFANGKTENEMIEELGDPAIIARDLLAEYKMTKTETVKSSPTIIKSIFAGSSLTFFNLIFILGPALGIFGIYVGLCGAAITLTLSPLALIGSLIFNGFEDFLFLFFASMVTFSLGILLSIAMIYLGKFLYRLALSYVKFNVRIIKGEKGAIVA</sequence>
<feature type="transmembrane region" description="Helical" evidence="1">
    <location>
        <begin position="137"/>
        <end position="161"/>
    </location>
</feature>
<accession>A0A6M0QFI2</accession>
<reference evidence="2 3" key="1">
    <citation type="submission" date="2020-02" db="EMBL/GenBank/DDBJ databases">
        <title>Bacillus aquiflavi sp. nov., isolated from yellow water of strong flavor Chinese baijiu in Yibin region of China.</title>
        <authorList>
            <person name="Xie J."/>
        </authorList>
    </citation>
    <scope>NUCLEOTIDE SEQUENCE [LARGE SCALE GENOMIC DNA]</scope>
    <source>
        <strain evidence="2 3">SA4</strain>
    </source>
</reference>